<reference evidence="1 2" key="1">
    <citation type="submission" date="2019-03" db="EMBL/GenBank/DDBJ databases">
        <title>Single cell metagenomics reveals metabolic interactions within the superorganism composed of flagellate Streblomastix strix and complex community of Bacteroidetes bacteria on its surface.</title>
        <authorList>
            <person name="Treitli S.C."/>
            <person name="Kolisko M."/>
            <person name="Husnik F."/>
            <person name="Keeling P."/>
            <person name="Hampl V."/>
        </authorList>
    </citation>
    <scope>NUCLEOTIDE SEQUENCE [LARGE SCALE GENOMIC DNA]</scope>
    <source>
        <strain evidence="1">ST1C</strain>
    </source>
</reference>
<feature type="non-terminal residue" evidence="1">
    <location>
        <position position="1"/>
    </location>
</feature>
<gene>
    <name evidence="1" type="ORF">EZS28_037499</name>
</gene>
<dbReference type="EMBL" id="SNRW01018807">
    <property type="protein sequence ID" value="KAA6366974.1"/>
    <property type="molecule type" value="Genomic_DNA"/>
</dbReference>
<name>A0A5J4U9Q8_9EUKA</name>
<dbReference type="AlphaFoldDB" id="A0A5J4U9Q8"/>
<organism evidence="1 2">
    <name type="scientific">Streblomastix strix</name>
    <dbReference type="NCBI Taxonomy" id="222440"/>
    <lineage>
        <taxon>Eukaryota</taxon>
        <taxon>Metamonada</taxon>
        <taxon>Preaxostyla</taxon>
        <taxon>Oxymonadida</taxon>
        <taxon>Streblomastigidae</taxon>
        <taxon>Streblomastix</taxon>
    </lineage>
</organism>
<feature type="non-terminal residue" evidence="1">
    <location>
        <position position="305"/>
    </location>
</feature>
<comment type="caution">
    <text evidence="1">The sequence shown here is derived from an EMBL/GenBank/DDBJ whole genome shotgun (WGS) entry which is preliminary data.</text>
</comment>
<evidence type="ECO:0000313" key="2">
    <source>
        <dbReference type="Proteomes" id="UP000324800"/>
    </source>
</evidence>
<proteinExistence type="predicted"/>
<sequence length="305" mass="34403">IKIALNGEWNQRAQLLAEQQSLGEYILAKLEKVKSDRSKTYCVSILAVLGMLSVVLERARTAHREGKEYGGNFMIYGEAEFRQEEQENLIRMRVELVSQYNRHNQVILDKIEQQQSDQIEVEKLRHDIADFKGIISRTGAVIQTIKAGGIAVVNANQDVPKDISYNEMINMKGILLALPEFALYMNGKLLWKRNQTQPLQQTQQQSSQSSTSQILPQTKQELKPFPVWAHLCLQLNMESDQRFAKFFIGPDLGELVGVGVSGLPDEIKVVVLSSGALKAFQAFNTQRVGDAITSLVQWSDLNEEK</sequence>
<dbReference type="Proteomes" id="UP000324800">
    <property type="component" value="Unassembled WGS sequence"/>
</dbReference>
<protein>
    <submittedName>
        <fullName evidence="1">Uncharacterized protein</fullName>
    </submittedName>
</protein>
<accession>A0A5J4U9Q8</accession>
<evidence type="ECO:0000313" key="1">
    <source>
        <dbReference type="EMBL" id="KAA6366974.1"/>
    </source>
</evidence>